<keyword evidence="2 8" id="KW-0813">Transport</keyword>
<dbReference type="PANTHER" id="PTHR43357">
    <property type="entry name" value="INNER MEMBRANE ABC TRANSPORTER PERMEASE PROTEIN YDCV"/>
    <property type="match status" value="1"/>
</dbReference>
<dbReference type="CDD" id="cd06261">
    <property type="entry name" value="TM_PBP2"/>
    <property type="match status" value="1"/>
</dbReference>
<keyword evidence="3" id="KW-1003">Cell membrane</keyword>
<organism evidence="10 11">
    <name type="scientific">Rossellomorea vietnamensis</name>
    <dbReference type="NCBI Taxonomy" id="218284"/>
    <lineage>
        <taxon>Bacteria</taxon>
        <taxon>Bacillati</taxon>
        <taxon>Bacillota</taxon>
        <taxon>Bacilli</taxon>
        <taxon>Bacillales</taxon>
        <taxon>Bacillaceae</taxon>
        <taxon>Rossellomorea</taxon>
    </lineage>
</organism>
<dbReference type="PANTHER" id="PTHR43357:SF4">
    <property type="entry name" value="INNER MEMBRANE ABC TRANSPORTER PERMEASE PROTEIN YDCV"/>
    <property type="match status" value="1"/>
</dbReference>
<dbReference type="GO" id="GO:0055085">
    <property type="term" value="P:transmembrane transport"/>
    <property type="evidence" value="ECO:0007669"/>
    <property type="project" value="InterPro"/>
</dbReference>
<evidence type="ECO:0000256" key="7">
    <source>
        <dbReference type="ARBA" id="ARBA00023136"/>
    </source>
</evidence>
<evidence type="ECO:0000256" key="3">
    <source>
        <dbReference type="ARBA" id="ARBA00022475"/>
    </source>
</evidence>
<protein>
    <submittedName>
        <fullName evidence="10">ABC transporter permease subunit</fullName>
    </submittedName>
</protein>
<dbReference type="Proteomes" id="UP000465062">
    <property type="component" value="Chromosome"/>
</dbReference>
<gene>
    <name evidence="10" type="ORF">FHE72_01595</name>
</gene>
<dbReference type="RefSeq" id="WP_159361027.1">
    <property type="nucleotide sequence ID" value="NZ_CP047394.1"/>
</dbReference>
<name>A0A6I6UEC0_9BACI</name>
<keyword evidence="7 8" id="KW-0472">Membrane</keyword>
<dbReference type="SUPFAM" id="SSF161098">
    <property type="entry name" value="MetI-like"/>
    <property type="match status" value="1"/>
</dbReference>
<proteinExistence type="inferred from homology"/>
<dbReference type="InterPro" id="IPR035906">
    <property type="entry name" value="MetI-like_sf"/>
</dbReference>
<accession>A0A6I6UEC0</accession>
<sequence>MMKKTSFYSISFILFAFPLFFLVYKSFYGVAAWGSPALGEPSVRAWELLMNEGKFLNSVGVSVWIAVVVLGLNLLIGITAGKVFSFSSFRGKALMEALMMLPLFIPVLVVAIGLHITFIRYGLSDHWLGVALVHLVPTIPYSIKMFKTGYERIGSKLLEQSTVLGGSAIKRLYHIELPLLLPSIRSVLFLTIVISLSQYVLTAIIGGGNVVTLAMVYYPFTDTADEAVMAAFSIVFALIPIILYIILEGCLTFILPYQHLRRRKRK</sequence>
<feature type="transmembrane region" description="Helical" evidence="8">
    <location>
        <begin position="187"/>
        <end position="218"/>
    </location>
</feature>
<evidence type="ECO:0000256" key="5">
    <source>
        <dbReference type="ARBA" id="ARBA00022692"/>
    </source>
</evidence>
<comment type="subcellular location">
    <subcellularLocation>
        <location evidence="1">Cell inner membrane</location>
        <topology evidence="1">Multi-pass membrane protein</topology>
    </subcellularLocation>
    <subcellularLocation>
        <location evidence="8">Cell membrane</location>
        <topology evidence="8">Multi-pass membrane protein</topology>
    </subcellularLocation>
</comment>
<feature type="transmembrane region" description="Helical" evidence="8">
    <location>
        <begin position="230"/>
        <end position="257"/>
    </location>
</feature>
<keyword evidence="5 8" id="KW-0812">Transmembrane</keyword>
<comment type="similarity">
    <text evidence="8">Belongs to the binding-protein-dependent transport system permease family.</text>
</comment>
<evidence type="ECO:0000256" key="8">
    <source>
        <dbReference type="RuleBase" id="RU363032"/>
    </source>
</evidence>
<dbReference type="EMBL" id="CP047394">
    <property type="protein sequence ID" value="QHE59877.1"/>
    <property type="molecule type" value="Genomic_DNA"/>
</dbReference>
<dbReference type="AlphaFoldDB" id="A0A6I6UEC0"/>
<evidence type="ECO:0000256" key="4">
    <source>
        <dbReference type="ARBA" id="ARBA00022519"/>
    </source>
</evidence>
<evidence type="ECO:0000313" key="10">
    <source>
        <dbReference type="EMBL" id="QHE59877.1"/>
    </source>
</evidence>
<keyword evidence="6 8" id="KW-1133">Transmembrane helix</keyword>
<feature type="domain" description="ABC transmembrane type-1" evidence="9">
    <location>
        <begin position="59"/>
        <end position="247"/>
    </location>
</feature>
<evidence type="ECO:0000256" key="6">
    <source>
        <dbReference type="ARBA" id="ARBA00022989"/>
    </source>
</evidence>
<dbReference type="InterPro" id="IPR000515">
    <property type="entry name" value="MetI-like"/>
</dbReference>
<evidence type="ECO:0000256" key="1">
    <source>
        <dbReference type="ARBA" id="ARBA00004429"/>
    </source>
</evidence>
<evidence type="ECO:0000256" key="2">
    <source>
        <dbReference type="ARBA" id="ARBA00022448"/>
    </source>
</evidence>
<feature type="transmembrane region" description="Helical" evidence="8">
    <location>
        <begin position="97"/>
        <end position="121"/>
    </location>
</feature>
<dbReference type="Gene3D" id="1.10.3720.10">
    <property type="entry name" value="MetI-like"/>
    <property type="match status" value="1"/>
</dbReference>
<dbReference type="PROSITE" id="PS50928">
    <property type="entry name" value="ABC_TM1"/>
    <property type="match status" value="1"/>
</dbReference>
<evidence type="ECO:0000259" key="9">
    <source>
        <dbReference type="PROSITE" id="PS50928"/>
    </source>
</evidence>
<dbReference type="Pfam" id="PF00528">
    <property type="entry name" value="BPD_transp_1"/>
    <property type="match status" value="1"/>
</dbReference>
<dbReference type="KEGG" id="bvq:FHE72_01595"/>
<feature type="transmembrane region" description="Helical" evidence="8">
    <location>
        <begin position="63"/>
        <end position="85"/>
    </location>
</feature>
<dbReference type="GO" id="GO:0005886">
    <property type="term" value="C:plasma membrane"/>
    <property type="evidence" value="ECO:0007669"/>
    <property type="project" value="UniProtKB-SubCell"/>
</dbReference>
<keyword evidence="4" id="KW-0997">Cell inner membrane</keyword>
<evidence type="ECO:0000313" key="11">
    <source>
        <dbReference type="Proteomes" id="UP000465062"/>
    </source>
</evidence>
<reference evidence="10 11" key="1">
    <citation type="submission" date="2019-06" db="EMBL/GenBank/DDBJ databases">
        <title>An operon consisting of a P-type ATPase gene and a transcriptional regular gene given the different cadmium resistance in Bacillus vietamensis 151-6 and Bacillus marisflavi 151-25.</title>
        <authorList>
            <person name="Yu X."/>
        </authorList>
    </citation>
    <scope>NUCLEOTIDE SEQUENCE [LARGE SCALE GENOMIC DNA]</scope>
    <source>
        <strain evidence="10 11">151-6</strain>
    </source>
</reference>